<comment type="caution">
    <text evidence="1">The sequence shown here is derived from an EMBL/GenBank/DDBJ whole genome shotgun (WGS) entry which is preliminary data.</text>
</comment>
<dbReference type="EMBL" id="JAUOEM010000002">
    <property type="protein sequence ID" value="MDO5987070.1"/>
    <property type="molecule type" value="Genomic_DNA"/>
</dbReference>
<dbReference type="InterPro" id="IPR012337">
    <property type="entry name" value="RNaseH-like_sf"/>
</dbReference>
<evidence type="ECO:0008006" key="3">
    <source>
        <dbReference type="Google" id="ProtNLM"/>
    </source>
</evidence>
<evidence type="ECO:0000313" key="2">
    <source>
        <dbReference type="Proteomes" id="UP001176891"/>
    </source>
</evidence>
<proteinExistence type="predicted"/>
<accession>A0ABT8X0D6</accession>
<sequence length="225" mass="25930">MKAQVPVQGILNFIPEEKLDFFAEETKVDWNSKKLTGKELFNLCIYGVLSQNRASSRVFESFYDNYFFCKHAGIPEGKRVSHSSICERVGNIQVSFFEKLYRYTVKTFKNKLSEKDKTTLCLYDSTITSLSSLLLNFGMSNGQKNRKGQQGKHSIKFTIGFNGLPFEVKFHKEQKMISENLALSDILQDHVPNKEDIAVFDRGMQDRRTMKTLSDTGKYFVTRNL</sequence>
<dbReference type="RefSeq" id="WP_303281614.1">
    <property type="nucleotide sequence ID" value="NZ_BAABCZ010000005.1"/>
</dbReference>
<gene>
    <name evidence="1" type="ORF">Q4Q39_06570</name>
</gene>
<dbReference type="SUPFAM" id="SSF53098">
    <property type="entry name" value="Ribonuclease H-like"/>
    <property type="match status" value="1"/>
</dbReference>
<dbReference type="Proteomes" id="UP001176891">
    <property type="component" value="Unassembled WGS sequence"/>
</dbReference>
<organism evidence="1 2">
    <name type="scientific">Flavivirga amylovorans</name>
    <dbReference type="NCBI Taxonomy" id="870486"/>
    <lineage>
        <taxon>Bacteria</taxon>
        <taxon>Pseudomonadati</taxon>
        <taxon>Bacteroidota</taxon>
        <taxon>Flavobacteriia</taxon>
        <taxon>Flavobacteriales</taxon>
        <taxon>Flavobacteriaceae</taxon>
        <taxon>Flavivirga</taxon>
    </lineage>
</organism>
<evidence type="ECO:0000313" key="1">
    <source>
        <dbReference type="EMBL" id="MDO5987070.1"/>
    </source>
</evidence>
<keyword evidence="2" id="KW-1185">Reference proteome</keyword>
<name>A0ABT8X0D6_9FLAO</name>
<protein>
    <recommendedName>
        <fullName evidence="3">Transposase</fullName>
    </recommendedName>
</protein>
<reference evidence="1" key="1">
    <citation type="submission" date="2023-07" db="EMBL/GenBank/DDBJ databases">
        <title>Two novel species in the genus Flavivirga.</title>
        <authorList>
            <person name="Kwon K."/>
        </authorList>
    </citation>
    <scope>NUCLEOTIDE SEQUENCE</scope>
    <source>
        <strain evidence="1">KACC 14157</strain>
    </source>
</reference>